<dbReference type="STRING" id="1814289.SAMN05216410_3432"/>
<name>A0A1G6VGC6_9MICO</name>
<reference evidence="1 2" key="1">
    <citation type="submission" date="2016-09" db="EMBL/GenBank/DDBJ databases">
        <authorList>
            <person name="Capua I."/>
            <person name="De Benedictis P."/>
            <person name="Joannis T."/>
            <person name="Lombin L.H."/>
            <person name="Cattoli G."/>
        </authorList>
    </citation>
    <scope>NUCLEOTIDE SEQUENCE [LARGE SCALE GENOMIC DNA]</scope>
    <source>
        <strain evidence="1 2">ISLP-3</strain>
    </source>
</reference>
<dbReference type="Proteomes" id="UP000199039">
    <property type="component" value="Unassembled WGS sequence"/>
</dbReference>
<evidence type="ECO:0000313" key="1">
    <source>
        <dbReference type="EMBL" id="SDD52702.1"/>
    </source>
</evidence>
<dbReference type="AlphaFoldDB" id="A0A1G6VGC6"/>
<proteinExistence type="predicted"/>
<keyword evidence="2" id="KW-1185">Reference proteome</keyword>
<accession>A0A1G6VGC6</accession>
<dbReference type="EMBL" id="FMYH01000008">
    <property type="protein sequence ID" value="SDD52702.1"/>
    <property type="molecule type" value="Genomic_DNA"/>
</dbReference>
<gene>
    <name evidence="1" type="ORF">SAMN05216410_3432</name>
</gene>
<organism evidence="1 2">
    <name type="scientific">Sanguibacter gelidistatuariae</name>
    <dbReference type="NCBI Taxonomy" id="1814289"/>
    <lineage>
        <taxon>Bacteria</taxon>
        <taxon>Bacillati</taxon>
        <taxon>Actinomycetota</taxon>
        <taxon>Actinomycetes</taxon>
        <taxon>Micrococcales</taxon>
        <taxon>Sanguibacteraceae</taxon>
        <taxon>Sanguibacter</taxon>
    </lineage>
</organism>
<sequence length="144" mass="15716">MSETSPDPSWREKASLNAAHQRAELERKRQVQSDQARAMIATFVRAAVAADVPTRRFIAHSYGGGATYRTSVHGWYLRKNESVGVGTDGEFYVLAVQGSLMARLRGAELTPSDPPLVLGQGARDGESIDLSEALDRALHPERPV</sequence>
<dbReference type="RefSeq" id="WP_245701308.1">
    <property type="nucleotide sequence ID" value="NZ_FMYH01000008.1"/>
</dbReference>
<protein>
    <submittedName>
        <fullName evidence="1">Uncharacterized protein</fullName>
    </submittedName>
</protein>
<evidence type="ECO:0000313" key="2">
    <source>
        <dbReference type="Proteomes" id="UP000199039"/>
    </source>
</evidence>